<feature type="region of interest" description="Disordered" evidence="1">
    <location>
        <begin position="352"/>
        <end position="371"/>
    </location>
</feature>
<gene>
    <name evidence="2" type="ORF">HYH03_004353</name>
</gene>
<feature type="compositionally biased region" description="Low complexity" evidence="1">
    <location>
        <begin position="410"/>
        <end position="420"/>
    </location>
</feature>
<evidence type="ECO:0000313" key="3">
    <source>
        <dbReference type="Proteomes" id="UP000612055"/>
    </source>
</evidence>
<proteinExistence type="predicted"/>
<protein>
    <submittedName>
        <fullName evidence="2">Uncharacterized protein</fullName>
    </submittedName>
</protein>
<accession>A0A835Y9I2</accession>
<reference evidence="2" key="1">
    <citation type="journal article" date="2020" name="bioRxiv">
        <title>Comparative genomics of Chlamydomonas.</title>
        <authorList>
            <person name="Craig R.J."/>
            <person name="Hasan A.R."/>
            <person name="Ness R.W."/>
            <person name="Keightley P.D."/>
        </authorList>
    </citation>
    <scope>NUCLEOTIDE SEQUENCE</scope>
    <source>
        <strain evidence="2">CCAP 11/70</strain>
    </source>
</reference>
<name>A0A835Y9I2_9CHLO</name>
<evidence type="ECO:0000313" key="2">
    <source>
        <dbReference type="EMBL" id="KAG2497609.1"/>
    </source>
</evidence>
<comment type="caution">
    <text evidence="2">The sequence shown here is derived from an EMBL/GenBank/DDBJ whole genome shotgun (WGS) entry which is preliminary data.</text>
</comment>
<feature type="region of interest" description="Disordered" evidence="1">
    <location>
        <begin position="410"/>
        <end position="436"/>
    </location>
</feature>
<evidence type="ECO:0000256" key="1">
    <source>
        <dbReference type="SAM" id="MobiDB-lite"/>
    </source>
</evidence>
<feature type="region of interest" description="Disordered" evidence="1">
    <location>
        <begin position="135"/>
        <end position="179"/>
    </location>
</feature>
<dbReference type="Proteomes" id="UP000612055">
    <property type="component" value="Unassembled WGS sequence"/>
</dbReference>
<sequence length="478" mass="47836">MSAVALLNDVGNGWPSGAPGTARAPTSTPWISQVSASTPLGAEWDALLVAGPDSASPAPSSGCFDPAPSCCGSPSLDSSCVPPYSDAAPVCQLIADDAWGALSPSAACFGADGASRHSSSGIACCPPFGPLPHTDPRTASNGLVRSDGPQPSAAAAGAAAREGADSPGPTPPPALGRSRIDRDRDALLSACVWEDPSGTPYVYDCKAGGLRRKARSNDELEPATRGPSTAGDVHAAQPTGLGKRCSGPPPSEGLDPGLADALGPADSEVKRLRSLLPQLRLEGPFDWGLGLVGDTDAALGLGPAEAGAGVAALHDQRRRRRQKRELPGAAGPSRAAAGPRAVTRRLLFDSTSAGASSCGGEEGGAWEEAPATPDALLEEAGRSYERDMAALCQSAWSPRAVLSVLPDGAPPSSLGPRLPGLAGGGPRGPRCIATPDGSGGVTLTPAFSCVPPAAFRAAAAPVQLAERQPLGCGPAPVQ</sequence>
<organism evidence="2 3">
    <name type="scientific">Edaphochlamys debaryana</name>
    <dbReference type="NCBI Taxonomy" id="47281"/>
    <lineage>
        <taxon>Eukaryota</taxon>
        <taxon>Viridiplantae</taxon>
        <taxon>Chlorophyta</taxon>
        <taxon>core chlorophytes</taxon>
        <taxon>Chlorophyceae</taxon>
        <taxon>CS clade</taxon>
        <taxon>Chlamydomonadales</taxon>
        <taxon>Chlamydomonadales incertae sedis</taxon>
        <taxon>Edaphochlamys</taxon>
    </lineage>
</organism>
<feature type="region of interest" description="Disordered" evidence="1">
    <location>
        <begin position="213"/>
        <end position="262"/>
    </location>
</feature>
<feature type="region of interest" description="Disordered" evidence="1">
    <location>
        <begin position="309"/>
        <end position="341"/>
    </location>
</feature>
<keyword evidence="3" id="KW-1185">Reference proteome</keyword>
<dbReference type="AlphaFoldDB" id="A0A835Y9I2"/>
<dbReference type="EMBL" id="JAEHOE010000013">
    <property type="protein sequence ID" value="KAG2497609.1"/>
    <property type="molecule type" value="Genomic_DNA"/>
</dbReference>
<feature type="compositionally biased region" description="Low complexity" evidence="1">
    <location>
        <begin position="327"/>
        <end position="341"/>
    </location>
</feature>